<dbReference type="EMBL" id="FR824086">
    <property type="protein sequence ID" value="CCA17864.1"/>
    <property type="molecule type" value="Genomic_DNA"/>
</dbReference>
<name>F0W9P6_9STRA</name>
<organism evidence="1">
    <name type="scientific">Albugo laibachii Nc14</name>
    <dbReference type="NCBI Taxonomy" id="890382"/>
    <lineage>
        <taxon>Eukaryota</taxon>
        <taxon>Sar</taxon>
        <taxon>Stramenopiles</taxon>
        <taxon>Oomycota</taxon>
        <taxon>Peronosporomycetes</taxon>
        <taxon>Albuginales</taxon>
        <taxon>Albuginaceae</taxon>
        <taxon>Albugo</taxon>
    </lineage>
</organism>
<accession>F0W9P6</accession>
<sequence length="78" mass="9081">MDGIYKVKERYERLKISAKPWFIVACILYSWVRLGDAQCSGSRLNVSPRDDEVIELFHCKCIWAMKDAECELLEIAIL</sequence>
<dbReference type="HOGENOM" id="CLU_2627085_0_0_1"/>
<reference evidence="1" key="2">
    <citation type="submission" date="2011-02" db="EMBL/GenBank/DDBJ databases">
        <authorList>
            <person name="MacLean D."/>
        </authorList>
    </citation>
    <scope>NUCLEOTIDE SEQUENCE</scope>
</reference>
<proteinExistence type="predicted"/>
<protein>
    <submittedName>
        <fullName evidence="1">AlNc14C41G3501 protein</fullName>
    </submittedName>
</protein>
<dbReference type="AlphaFoldDB" id="F0W9P6"/>
<evidence type="ECO:0000313" key="1">
    <source>
        <dbReference type="EMBL" id="CCA17864.1"/>
    </source>
</evidence>
<reference evidence="1" key="1">
    <citation type="journal article" date="2011" name="PLoS Biol.">
        <title>Gene gain and loss during evolution of obligate parasitism in the white rust pathogen of Arabidopsis thaliana.</title>
        <authorList>
            <person name="Kemen E."/>
            <person name="Gardiner A."/>
            <person name="Schultz-Larsen T."/>
            <person name="Kemen A.C."/>
            <person name="Balmuth A.L."/>
            <person name="Robert-Seilaniantz A."/>
            <person name="Bailey K."/>
            <person name="Holub E."/>
            <person name="Studholme D.J."/>
            <person name="Maclean D."/>
            <person name="Jones J.D."/>
        </authorList>
    </citation>
    <scope>NUCLEOTIDE SEQUENCE</scope>
</reference>
<gene>
    <name evidence="1" type="primary">AlNc14C41G3501</name>
    <name evidence="1" type="ORF">ALNC14_040070</name>
</gene>